<evidence type="ECO:0000256" key="1">
    <source>
        <dbReference type="SAM" id="MobiDB-lite"/>
    </source>
</evidence>
<proteinExistence type="predicted"/>
<feature type="region of interest" description="Disordered" evidence="1">
    <location>
        <begin position="415"/>
        <end position="435"/>
    </location>
</feature>
<name>A0A7I8V9M0_9ANNE</name>
<accession>A0A7I8V9M0</accession>
<evidence type="ECO:0000313" key="3">
    <source>
        <dbReference type="Proteomes" id="UP000549394"/>
    </source>
</evidence>
<gene>
    <name evidence="2" type="ORF">DGYR_LOCUS1636</name>
</gene>
<organism evidence="2 3">
    <name type="scientific">Dimorphilus gyrociliatus</name>
    <dbReference type="NCBI Taxonomy" id="2664684"/>
    <lineage>
        <taxon>Eukaryota</taxon>
        <taxon>Metazoa</taxon>
        <taxon>Spiralia</taxon>
        <taxon>Lophotrochozoa</taxon>
        <taxon>Annelida</taxon>
        <taxon>Polychaeta</taxon>
        <taxon>Polychaeta incertae sedis</taxon>
        <taxon>Dinophilidae</taxon>
        <taxon>Dimorphilus</taxon>
    </lineage>
</organism>
<reference evidence="2 3" key="1">
    <citation type="submission" date="2020-08" db="EMBL/GenBank/DDBJ databases">
        <authorList>
            <person name="Hejnol A."/>
        </authorList>
    </citation>
    <scope>NUCLEOTIDE SEQUENCE [LARGE SCALE GENOMIC DNA]</scope>
</reference>
<feature type="compositionally biased region" description="Polar residues" evidence="1">
    <location>
        <begin position="90"/>
        <end position="99"/>
    </location>
</feature>
<feature type="compositionally biased region" description="Basic and acidic residues" evidence="1">
    <location>
        <begin position="100"/>
        <end position="109"/>
    </location>
</feature>
<keyword evidence="3" id="KW-1185">Reference proteome</keyword>
<evidence type="ECO:0000313" key="2">
    <source>
        <dbReference type="EMBL" id="CAD5112506.1"/>
    </source>
</evidence>
<protein>
    <submittedName>
        <fullName evidence="2">DgyrCDS1721</fullName>
    </submittedName>
</protein>
<dbReference type="AlphaFoldDB" id="A0A7I8V9M0"/>
<feature type="compositionally biased region" description="Polar residues" evidence="1">
    <location>
        <begin position="417"/>
        <end position="435"/>
    </location>
</feature>
<feature type="region of interest" description="Disordered" evidence="1">
    <location>
        <begin position="73"/>
        <end position="122"/>
    </location>
</feature>
<dbReference type="EMBL" id="CAJFCJ010000002">
    <property type="protein sequence ID" value="CAD5112506.1"/>
    <property type="molecule type" value="Genomic_DNA"/>
</dbReference>
<sequence length="633" mass="74747">MLPGRNTMRNIFVRLRKPPDYRDYDFMNEDGRGQYEKLNIKKGMTCFLNEMYRFESIKRYKRYLKRKIAEFEENTNNNNGDGPTKFRGNGQAQNYMRSTEASRRRESLNKETFGPSRNSIDQQNSISPLRRKIYNKNNLELNDLDVFELDAYLQEIPNISNLSENTKTKWSLPNFKEFFNSLEVHGKGEPSINLDDSFVKDVINDDSLSPIEAVNILLGKEPRRDNIKSKKHPAKNNMTRKTYDKTNVKTLKSYLKGVDRRMLERELENSLKKKKKSKKCKDFKLNLSKKGLKRKRFKSKNPKFIDNSRSIPINVLKCSKDNFNESQKKKFYESPWKYLDKTNIKIENDKSNRKVDDLTFQQSKIPPQKSERKKWNLNHSILNLTKVVLPLNNKNIDEQASRVKKEFYSKTKRKSPITLSKETGTNTENRSSFDNNFHNEETLVFNGRELKKNNLNNLSAEESYSKIKNVLLKENNDEKNIKTDKAYAEKKLQTNELENQSILSEEDNLNEFIENDLKSTRSFLNNNRERSNEIFKNLKTNDSIEDSGSLLSNYVNKWKKFHNKRDLSQINLLNKLKSLGKEENEKSTRLYEFLQNKTHFNGKQKFINLENILQNNRQVNKENYELNKKVKVI</sequence>
<dbReference type="Proteomes" id="UP000549394">
    <property type="component" value="Unassembled WGS sequence"/>
</dbReference>
<comment type="caution">
    <text evidence="2">The sequence shown here is derived from an EMBL/GenBank/DDBJ whole genome shotgun (WGS) entry which is preliminary data.</text>
</comment>